<keyword evidence="2" id="KW-1185">Reference proteome</keyword>
<dbReference type="OrthoDB" id="3785924at2759"/>
<accession>A0A6A6SJ07</accession>
<dbReference type="AlphaFoldDB" id="A0A6A6SJ07"/>
<organism evidence="1 2">
    <name type="scientific">Lophiostoma macrostomum CBS 122681</name>
    <dbReference type="NCBI Taxonomy" id="1314788"/>
    <lineage>
        <taxon>Eukaryota</taxon>
        <taxon>Fungi</taxon>
        <taxon>Dikarya</taxon>
        <taxon>Ascomycota</taxon>
        <taxon>Pezizomycotina</taxon>
        <taxon>Dothideomycetes</taxon>
        <taxon>Pleosporomycetidae</taxon>
        <taxon>Pleosporales</taxon>
        <taxon>Lophiostomataceae</taxon>
        <taxon>Lophiostoma</taxon>
    </lineage>
</organism>
<protein>
    <recommendedName>
        <fullName evidence="3">BTB domain-containing protein</fullName>
    </recommendedName>
</protein>
<sequence>MNKTAVLDNADLKEKLLKSGIVEKMKWFPQTSGAVELHAKALMDTPIGRDFTIISSDGVKFKVHTAMIIGGPLALQDFVYPGNMDNPKPRKMLQMTQEFRYHSFFMERLVSFMYRGSYHAMPMPEEDKQQSNGSNTRVTSPTPNLTNMQLHLYMYHLAEGFRYPALASHVFSRLVQSTLSPPSLTPTGLHALIRSTFSQPPTGYRICEDSDRALQTLVLSVATIHVLRKWRGIGGSVKAEIGQAVGRSPERCGGRVSRLHAAAAAADDDAVPGS</sequence>
<reference evidence="1" key="1">
    <citation type="journal article" date="2020" name="Stud. Mycol.">
        <title>101 Dothideomycetes genomes: a test case for predicting lifestyles and emergence of pathogens.</title>
        <authorList>
            <person name="Haridas S."/>
            <person name="Albert R."/>
            <person name="Binder M."/>
            <person name="Bloem J."/>
            <person name="Labutti K."/>
            <person name="Salamov A."/>
            <person name="Andreopoulos B."/>
            <person name="Baker S."/>
            <person name="Barry K."/>
            <person name="Bills G."/>
            <person name="Bluhm B."/>
            <person name="Cannon C."/>
            <person name="Castanera R."/>
            <person name="Culley D."/>
            <person name="Daum C."/>
            <person name="Ezra D."/>
            <person name="Gonzalez J."/>
            <person name="Henrissat B."/>
            <person name="Kuo A."/>
            <person name="Liang C."/>
            <person name="Lipzen A."/>
            <person name="Lutzoni F."/>
            <person name="Magnuson J."/>
            <person name="Mondo S."/>
            <person name="Nolan M."/>
            <person name="Ohm R."/>
            <person name="Pangilinan J."/>
            <person name="Park H.-J."/>
            <person name="Ramirez L."/>
            <person name="Alfaro M."/>
            <person name="Sun H."/>
            <person name="Tritt A."/>
            <person name="Yoshinaga Y."/>
            <person name="Zwiers L.-H."/>
            <person name="Turgeon B."/>
            <person name="Goodwin S."/>
            <person name="Spatafora J."/>
            <person name="Crous P."/>
            <person name="Grigoriev I."/>
        </authorList>
    </citation>
    <scope>NUCLEOTIDE SEQUENCE</scope>
    <source>
        <strain evidence="1">CBS 122681</strain>
    </source>
</reference>
<evidence type="ECO:0000313" key="1">
    <source>
        <dbReference type="EMBL" id="KAF2647560.1"/>
    </source>
</evidence>
<name>A0A6A6SJ07_9PLEO</name>
<dbReference type="Proteomes" id="UP000799324">
    <property type="component" value="Unassembled WGS sequence"/>
</dbReference>
<evidence type="ECO:0000313" key="2">
    <source>
        <dbReference type="Proteomes" id="UP000799324"/>
    </source>
</evidence>
<dbReference type="EMBL" id="MU004605">
    <property type="protein sequence ID" value="KAF2647560.1"/>
    <property type="molecule type" value="Genomic_DNA"/>
</dbReference>
<gene>
    <name evidence="1" type="ORF">K491DRAFT_299034</name>
</gene>
<evidence type="ECO:0008006" key="3">
    <source>
        <dbReference type="Google" id="ProtNLM"/>
    </source>
</evidence>
<proteinExistence type="predicted"/>